<comment type="caution">
    <text evidence="1">The sequence shown here is derived from an EMBL/GenBank/DDBJ whole genome shotgun (WGS) entry which is preliminary data.</text>
</comment>
<sequence length="66" mass="7280">MSARSEGRNTYYVAVPSIGEIMDSQIAMILKAVDWNEVNVFLAVRGIGIEPNSKIASEVKLWIALL</sequence>
<accession>A0ABM8VX82</accession>
<dbReference type="EMBL" id="CAJVQB010000126">
    <property type="protein sequence ID" value="CAG8469181.1"/>
    <property type="molecule type" value="Genomic_DNA"/>
</dbReference>
<dbReference type="Proteomes" id="UP000789901">
    <property type="component" value="Unassembled WGS sequence"/>
</dbReference>
<gene>
    <name evidence="1" type="ORF">GMARGA_LOCUS691</name>
</gene>
<reference evidence="1 2" key="1">
    <citation type="submission" date="2021-06" db="EMBL/GenBank/DDBJ databases">
        <authorList>
            <person name="Kallberg Y."/>
            <person name="Tangrot J."/>
            <person name="Rosling A."/>
        </authorList>
    </citation>
    <scope>NUCLEOTIDE SEQUENCE [LARGE SCALE GENOMIC DNA]</scope>
    <source>
        <strain evidence="1 2">120-4 pot B 10/14</strain>
    </source>
</reference>
<organism evidence="1 2">
    <name type="scientific">Gigaspora margarita</name>
    <dbReference type="NCBI Taxonomy" id="4874"/>
    <lineage>
        <taxon>Eukaryota</taxon>
        <taxon>Fungi</taxon>
        <taxon>Fungi incertae sedis</taxon>
        <taxon>Mucoromycota</taxon>
        <taxon>Glomeromycotina</taxon>
        <taxon>Glomeromycetes</taxon>
        <taxon>Diversisporales</taxon>
        <taxon>Gigasporaceae</taxon>
        <taxon>Gigaspora</taxon>
    </lineage>
</organism>
<name>A0ABM8VX82_GIGMA</name>
<protein>
    <submittedName>
        <fullName evidence="1">6962_t:CDS:1</fullName>
    </submittedName>
</protein>
<proteinExistence type="predicted"/>
<evidence type="ECO:0000313" key="2">
    <source>
        <dbReference type="Proteomes" id="UP000789901"/>
    </source>
</evidence>
<keyword evidence="2" id="KW-1185">Reference proteome</keyword>
<evidence type="ECO:0000313" key="1">
    <source>
        <dbReference type="EMBL" id="CAG8469181.1"/>
    </source>
</evidence>